<dbReference type="GO" id="GO:0006397">
    <property type="term" value="P:mRNA processing"/>
    <property type="evidence" value="ECO:0007669"/>
    <property type="project" value="UniProtKB-KW"/>
</dbReference>
<dbReference type="Proteomes" id="UP000076798">
    <property type="component" value="Unassembled WGS sequence"/>
</dbReference>
<feature type="compositionally biased region" description="Low complexity" evidence="10">
    <location>
        <begin position="1110"/>
        <end position="1121"/>
    </location>
</feature>
<organism evidence="12 13">
    <name type="scientific">Sistotremastrum suecicum HHB10207 ss-3</name>
    <dbReference type="NCBI Taxonomy" id="1314776"/>
    <lineage>
        <taxon>Eukaryota</taxon>
        <taxon>Fungi</taxon>
        <taxon>Dikarya</taxon>
        <taxon>Basidiomycota</taxon>
        <taxon>Agaricomycotina</taxon>
        <taxon>Agaricomycetes</taxon>
        <taxon>Sistotremastrales</taxon>
        <taxon>Sistotremastraceae</taxon>
        <taxon>Sistotremastrum</taxon>
    </lineage>
</organism>
<feature type="region of interest" description="Disordered" evidence="10">
    <location>
        <begin position="354"/>
        <end position="381"/>
    </location>
</feature>
<evidence type="ECO:0000256" key="2">
    <source>
        <dbReference type="ARBA" id="ARBA00022664"/>
    </source>
</evidence>
<evidence type="ECO:0000256" key="4">
    <source>
        <dbReference type="ARBA" id="ARBA00022884"/>
    </source>
</evidence>
<keyword evidence="3" id="KW-0677">Repeat</keyword>
<feature type="compositionally biased region" description="Acidic residues" evidence="10">
    <location>
        <begin position="366"/>
        <end position="379"/>
    </location>
</feature>
<dbReference type="CDD" id="cd12296">
    <property type="entry name" value="RRM1_Prp24"/>
    <property type="match status" value="1"/>
</dbReference>
<reference evidence="12 13" key="1">
    <citation type="journal article" date="2016" name="Mol. Biol. Evol.">
        <title>Comparative Genomics of Early-Diverging Mushroom-Forming Fungi Provides Insights into the Origins of Lignocellulose Decay Capabilities.</title>
        <authorList>
            <person name="Nagy L.G."/>
            <person name="Riley R."/>
            <person name="Tritt A."/>
            <person name="Adam C."/>
            <person name="Daum C."/>
            <person name="Floudas D."/>
            <person name="Sun H."/>
            <person name="Yadav J.S."/>
            <person name="Pangilinan J."/>
            <person name="Larsson K.H."/>
            <person name="Matsuura K."/>
            <person name="Barry K."/>
            <person name="Labutti K."/>
            <person name="Kuo R."/>
            <person name="Ohm R.A."/>
            <person name="Bhattacharya S.S."/>
            <person name="Shirouzu T."/>
            <person name="Yoshinaga Y."/>
            <person name="Martin F.M."/>
            <person name="Grigoriev I.V."/>
            <person name="Hibbett D.S."/>
        </authorList>
    </citation>
    <scope>NUCLEOTIDE SEQUENCE [LARGE SCALE GENOMIC DNA]</scope>
    <source>
        <strain evidence="12 13">HHB10207 ss-3</strain>
    </source>
</reference>
<evidence type="ECO:0000256" key="3">
    <source>
        <dbReference type="ARBA" id="ARBA00022737"/>
    </source>
</evidence>
<feature type="compositionally biased region" description="Polar residues" evidence="10">
    <location>
        <begin position="13"/>
        <end position="26"/>
    </location>
</feature>
<dbReference type="OrthoDB" id="360390at2759"/>
<dbReference type="FunFam" id="3.30.70.330:FF:000365">
    <property type="entry name" value="U4/U6 snRNA-associated-splicing factor PRP24"/>
    <property type="match status" value="1"/>
</dbReference>
<dbReference type="SMART" id="SM00360">
    <property type="entry name" value="RRM"/>
    <property type="match status" value="4"/>
</dbReference>
<dbReference type="CDD" id="cd00590">
    <property type="entry name" value="RRM_SF"/>
    <property type="match status" value="1"/>
</dbReference>
<keyword evidence="4 9" id="KW-0694">RNA-binding</keyword>
<protein>
    <recommendedName>
        <fullName evidence="8">U4/U6 snRNA-associated-splicing factor PRP24</fullName>
    </recommendedName>
</protein>
<dbReference type="SUPFAM" id="SSF48452">
    <property type="entry name" value="TPR-like"/>
    <property type="match status" value="1"/>
</dbReference>
<keyword evidence="13" id="KW-1185">Reference proteome</keyword>
<comment type="subcellular location">
    <subcellularLocation>
        <location evidence="1">Nucleus</location>
    </subcellularLocation>
</comment>
<dbReference type="GO" id="GO:0003723">
    <property type="term" value="F:RNA binding"/>
    <property type="evidence" value="ECO:0007669"/>
    <property type="project" value="UniProtKB-UniRule"/>
</dbReference>
<dbReference type="SMART" id="SM00386">
    <property type="entry name" value="HAT"/>
    <property type="match status" value="6"/>
</dbReference>
<evidence type="ECO:0000256" key="1">
    <source>
        <dbReference type="ARBA" id="ARBA00004123"/>
    </source>
</evidence>
<feature type="region of interest" description="Disordered" evidence="10">
    <location>
        <begin position="694"/>
        <end position="726"/>
    </location>
</feature>
<dbReference type="Gene3D" id="3.30.70.330">
    <property type="match status" value="3"/>
</dbReference>
<evidence type="ECO:0000313" key="13">
    <source>
        <dbReference type="Proteomes" id="UP000076798"/>
    </source>
</evidence>
<evidence type="ECO:0000256" key="9">
    <source>
        <dbReference type="PROSITE-ProRule" id="PRU00176"/>
    </source>
</evidence>
<dbReference type="SUPFAM" id="SSF54928">
    <property type="entry name" value="RNA-binding domain, RBD"/>
    <property type="match status" value="3"/>
</dbReference>
<dbReference type="AlphaFoldDB" id="A0A166A6K4"/>
<feature type="region of interest" description="Disordered" evidence="10">
    <location>
        <begin position="95"/>
        <end position="116"/>
    </location>
</feature>
<dbReference type="InterPro" id="IPR003107">
    <property type="entry name" value="HAT"/>
</dbReference>
<dbReference type="PANTHER" id="PTHR10352">
    <property type="entry name" value="EUKARYOTIC TRANSLATION INITIATION FACTOR 3 SUBUNIT G"/>
    <property type="match status" value="1"/>
</dbReference>
<dbReference type="InterPro" id="IPR011990">
    <property type="entry name" value="TPR-like_helical_dom_sf"/>
</dbReference>
<feature type="compositionally biased region" description="Polar residues" evidence="10">
    <location>
        <begin position="1184"/>
        <end position="1193"/>
    </location>
</feature>
<dbReference type="InterPro" id="IPR012677">
    <property type="entry name" value="Nucleotide-bd_a/b_plait_sf"/>
</dbReference>
<evidence type="ECO:0000259" key="11">
    <source>
        <dbReference type="PROSITE" id="PS50102"/>
    </source>
</evidence>
<name>A0A166A6K4_9AGAM</name>
<keyword evidence="5" id="KW-0508">mRNA splicing</keyword>
<feature type="domain" description="RRM" evidence="11">
    <location>
        <begin position="907"/>
        <end position="982"/>
    </location>
</feature>
<proteinExistence type="predicted"/>
<accession>A0A166A6K4</accession>
<gene>
    <name evidence="12" type="ORF">SISSUDRAFT_1052008</name>
</gene>
<dbReference type="STRING" id="1314776.A0A166A6K4"/>
<dbReference type="PROSITE" id="PS50102">
    <property type="entry name" value="RRM"/>
    <property type="match status" value="3"/>
</dbReference>
<keyword evidence="2" id="KW-0507">mRNA processing</keyword>
<sequence length="1212" mass="132881">MPSPADALLEPAANSSTAHDQETAQSTDEDALLTQLSSLLTDLTANPLSLRLHKAHLSLSKQLGLDLDQARELLIENRSGPSGLWLDSLRETYRSLGPETDDEDEDDDDESEGEGWKDVERVEALFQQFARAHEDYLSIPILILHAKSLLRAFRAGVLDAEDIRSRMEEIMEKANKFISGSQEVWSIWRAWEMERLDSVVEEGGDKEILVAHINDLHLNRLRTPHAQHSETLDSYSQFISSTHPPSSYESLLVTASKIKTHPARIYSRRENFEFVPTGATVDWGRYIGFEKKKIDLPLVVGVYERAVEDLAMRIWNALPDSPLTSEKADEDSNVKMLEDELAKTWLGYIQVVRDHSPPDSKKAGNDDEEAPEGDDDEPSPIDRELRLFARAVRSAPFSGTLWAAYIIALERSSLPTPPPTDAPDSDDGNVDDVQIPDYVAVHPQILLTYSRALAALTASSAGAKVDDLIDVILARFSYERRRIDFLGGGLDELAVLLEEAIEQIRALPPSTEGGKSGDSRLRVERAYSNFLVSNEDADLEKIQKLWEGTTKHFNTSYFAWISYAEALTKVGAIQQARQVYQSTLRTRSLSLDYPEPLFDAYRTFEALYGSVKDEEEGKVVLAKASEGVARKREKEARIAYEKAEKEREDYWKAYAEAAASTNGTAAQGAGYTEDVDGEAEKLIGSALSMDVDTSVNGTAKKRKAEDMEDEGSQAGGGNKKAKTEKEVVLKRDRENCTVFVSDLPESASEADLERLFKDCGSIREVKITKLEGKDGAEVVATVEFMSRDSIPPALTKDKKRLPPHENELNVHPAWQSTLYITNFPPSANDEQIREMFAAYGPLFDVRWPSKKWKGTRRFCYVQFVKRESARASLALHGTEMEPGMKLSVLISNPERKKERSDKDADRREIYVAGLARSTTEDDLRGVFDAFGTIKEIRIASDEKGCKGFAFVEFETEEGAEAALGANNVELKKRRIAVTLADSRVQAKPKRLPTATGLGKKAEVRSKSVRIKGLPEAAEEGLLQQAIEKAIGGPVKRVEVFRDLKEAVVELENLADAGRIVLLPSPIVFQGNELQIVEESTKPPNRKERRNAAARGGSVSVGSVDGTPEPSATASGSSAATASVGGGMFVPRAAGKPKAKLGLGAPRAAAGSSAPKRVGFVAATSSTADHGVEDHPEISSGIAVPSTTAPAHSGTQGGSKKGQDAFRAMLAGK</sequence>
<evidence type="ECO:0000256" key="10">
    <source>
        <dbReference type="SAM" id="MobiDB-lite"/>
    </source>
</evidence>
<dbReference type="InterPro" id="IPR034397">
    <property type="entry name" value="Prp24_RRM1"/>
</dbReference>
<dbReference type="InterPro" id="IPR035979">
    <property type="entry name" value="RBD_domain_sf"/>
</dbReference>
<feature type="domain" description="RRM" evidence="11">
    <location>
        <begin position="736"/>
        <end position="815"/>
    </location>
</feature>
<dbReference type="InterPro" id="IPR000504">
    <property type="entry name" value="RRM_dom"/>
</dbReference>
<dbReference type="EMBL" id="KV428156">
    <property type="protein sequence ID" value="KZT35011.1"/>
    <property type="molecule type" value="Genomic_DNA"/>
</dbReference>
<dbReference type="GO" id="GO:0008380">
    <property type="term" value="P:RNA splicing"/>
    <property type="evidence" value="ECO:0007669"/>
    <property type="project" value="UniProtKB-KW"/>
</dbReference>
<evidence type="ECO:0000256" key="7">
    <source>
        <dbReference type="ARBA" id="ARBA00093374"/>
    </source>
</evidence>
<evidence type="ECO:0000256" key="5">
    <source>
        <dbReference type="ARBA" id="ARBA00023187"/>
    </source>
</evidence>
<feature type="compositionally biased region" description="Basic and acidic residues" evidence="10">
    <location>
        <begin position="354"/>
        <end position="365"/>
    </location>
</feature>
<evidence type="ECO:0000256" key="6">
    <source>
        <dbReference type="ARBA" id="ARBA00023242"/>
    </source>
</evidence>
<dbReference type="Gene3D" id="1.25.40.10">
    <property type="entry name" value="Tetratricopeptide repeat domain"/>
    <property type="match status" value="2"/>
</dbReference>
<comment type="function">
    <text evidence="7">Functions as a recycling factor of the spliceosome, a machinery that forms on each precursor-messenger RNA (pre-mRNA) and catalyzes the removal of introns. Chaperones the re-annealing of U4 and U6 snRNAs (small nuclear RNAs) released from previous rounds of splicing, an initial step in reforming the U4/U6-U5 tri-snRNP (small nuclear ribonucleoprotein) that can reassemble into another spliceosome complex; this step involves binding U6 and facilitating the unwinding of the U6 internal stem loop, followed by base-pairing of U6 to U4.</text>
</comment>
<feature type="region of interest" description="Disordered" evidence="10">
    <location>
        <begin position="1"/>
        <end position="29"/>
    </location>
</feature>
<feature type="region of interest" description="Disordered" evidence="10">
    <location>
        <begin position="1167"/>
        <end position="1212"/>
    </location>
</feature>
<feature type="compositionally biased region" description="Acidic residues" evidence="10">
    <location>
        <begin position="99"/>
        <end position="113"/>
    </location>
</feature>
<evidence type="ECO:0000313" key="12">
    <source>
        <dbReference type="EMBL" id="KZT35011.1"/>
    </source>
</evidence>
<dbReference type="Pfam" id="PF00076">
    <property type="entry name" value="RRM_1"/>
    <property type="match status" value="3"/>
</dbReference>
<evidence type="ECO:0000256" key="8">
    <source>
        <dbReference type="ARBA" id="ARBA00093627"/>
    </source>
</evidence>
<keyword evidence="6" id="KW-0539">Nucleus</keyword>
<feature type="region of interest" description="Disordered" evidence="10">
    <location>
        <begin position="1077"/>
        <end position="1121"/>
    </location>
</feature>
<dbReference type="GO" id="GO:0005688">
    <property type="term" value="C:U6 snRNP"/>
    <property type="evidence" value="ECO:0007669"/>
    <property type="project" value="UniProtKB-ARBA"/>
</dbReference>
<feature type="domain" description="RRM" evidence="11">
    <location>
        <begin position="816"/>
        <end position="893"/>
    </location>
</feature>